<keyword evidence="3" id="KW-1185">Reference proteome</keyword>
<sequence>MTLSSLEEVNYFKLRKPNLQMLLELKLPPRVYIHNHKDYLGKFDEKADDGYIVCYLLISKAFRFSKPSVEDITIVESERYPPDEYLHHFEPSQSFNSKTPTTTPSLTTPPPQVKWSRDKHIKLVKIMGNPRAGMLTGVMAKELSVASAHECLFVDYVFEEEPKKVSESLKHPGWVDSIQEELN</sequence>
<name>A0ABQ5B9C5_9ASTR</name>
<evidence type="ECO:0000313" key="2">
    <source>
        <dbReference type="EMBL" id="GJT11481.1"/>
    </source>
</evidence>
<evidence type="ECO:0008006" key="4">
    <source>
        <dbReference type="Google" id="ProtNLM"/>
    </source>
</evidence>
<comment type="caution">
    <text evidence="2">The sequence shown here is derived from an EMBL/GenBank/DDBJ whole genome shotgun (WGS) entry which is preliminary data.</text>
</comment>
<gene>
    <name evidence="2" type="ORF">Tco_0858523</name>
</gene>
<dbReference type="Proteomes" id="UP001151760">
    <property type="component" value="Unassembled WGS sequence"/>
</dbReference>
<organism evidence="2 3">
    <name type="scientific">Tanacetum coccineum</name>
    <dbReference type="NCBI Taxonomy" id="301880"/>
    <lineage>
        <taxon>Eukaryota</taxon>
        <taxon>Viridiplantae</taxon>
        <taxon>Streptophyta</taxon>
        <taxon>Embryophyta</taxon>
        <taxon>Tracheophyta</taxon>
        <taxon>Spermatophyta</taxon>
        <taxon>Magnoliopsida</taxon>
        <taxon>eudicotyledons</taxon>
        <taxon>Gunneridae</taxon>
        <taxon>Pentapetalae</taxon>
        <taxon>asterids</taxon>
        <taxon>campanulids</taxon>
        <taxon>Asterales</taxon>
        <taxon>Asteraceae</taxon>
        <taxon>Asteroideae</taxon>
        <taxon>Anthemideae</taxon>
        <taxon>Anthemidinae</taxon>
        <taxon>Tanacetum</taxon>
    </lineage>
</organism>
<proteinExistence type="predicted"/>
<accession>A0ABQ5B9C5</accession>
<reference evidence="2" key="1">
    <citation type="journal article" date="2022" name="Int. J. Mol. Sci.">
        <title>Draft Genome of Tanacetum Coccineum: Genomic Comparison of Closely Related Tanacetum-Family Plants.</title>
        <authorList>
            <person name="Yamashiro T."/>
            <person name="Shiraishi A."/>
            <person name="Nakayama K."/>
            <person name="Satake H."/>
        </authorList>
    </citation>
    <scope>NUCLEOTIDE SEQUENCE</scope>
</reference>
<evidence type="ECO:0000256" key="1">
    <source>
        <dbReference type="SAM" id="MobiDB-lite"/>
    </source>
</evidence>
<protein>
    <recommendedName>
        <fullName evidence="4">Retrovirus-related Pol polyprotein from transposon TNT 1-94</fullName>
    </recommendedName>
</protein>
<dbReference type="EMBL" id="BQNB010013070">
    <property type="protein sequence ID" value="GJT11481.1"/>
    <property type="molecule type" value="Genomic_DNA"/>
</dbReference>
<reference evidence="2" key="2">
    <citation type="submission" date="2022-01" db="EMBL/GenBank/DDBJ databases">
        <authorList>
            <person name="Yamashiro T."/>
            <person name="Shiraishi A."/>
            <person name="Satake H."/>
            <person name="Nakayama K."/>
        </authorList>
    </citation>
    <scope>NUCLEOTIDE SEQUENCE</scope>
</reference>
<feature type="region of interest" description="Disordered" evidence="1">
    <location>
        <begin position="91"/>
        <end position="113"/>
    </location>
</feature>
<evidence type="ECO:0000313" key="3">
    <source>
        <dbReference type="Proteomes" id="UP001151760"/>
    </source>
</evidence>